<evidence type="ECO:0000313" key="1">
    <source>
        <dbReference type="EMBL" id="KDN54249.1"/>
    </source>
</evidence>
<dbReference type="Proteomes" id="UP000027064">
    <property type="component" value="Unassembled WGS sequence"/>
</dbReference>
<comment type="caution">
    <text evidence="1">The sequence shown here is derived from an EMBL/GenBank/DDBJ whole genome shotgun (WGS) entry which is preliminary data.</text>
</comment>
<keyword evidence="2" id="KW-1185">Reference proteome</keyword>
<proteinExistence type="predicted"/>
<reference evidence="1 2" key="1">
    <citation type="submission" date="2014-05" db="EMBL/GenBank/DDBJ databases">
        <title>Genome Sequence of Flavobacterium sp. EM1321.</title>
        <authorList>
            <person name="Shin S.-K."/>
            <person name="Yi H."/>
        </authorList>
    </citation>
    <scope>NUCLEOTIDE SEQUENCE [LARGE SCALE GENOMIC DNA]</scope>
    <source>
        <strain evidence="1 2">EM1321</strain>
    </source>
</reference>
<dbReference type="eggNOG" id="ENOG5032XF2">
    <property type="taxonomic scope" value="Bacteria"/>
</dbReference>
<name>A0A066WTD7_9FLAO</name>
<dbReference type="OrthoDB" id="1428860at2"/>
<accession>A0A066WTD7</accession>
<dbReference type="AlphaFoldDB" id="A0A066WTD7"/>
<dbReference type="InterPro" id="IPR046693">
    <property type="entry name" value="DUF6563"/>
</dbReference>
<evidence type="ECO:0000313" key="2">
    <source>
        <dbReference type="Proteomes" id="UP000027064"/>
    </source>
</evidence>
<dbReference type="PATRIC" id="fig|1492738.3.peg.2611"/>
<organism evidence="1 2">
    <name type="scientific">Flavobacterium seoulense</name>
    <dbReference type="NCBI Taxonomy" id="1492738"/>
    <lineage>
        <taxon>Bacteria</taxon>
        <taxon>Pseudomonadati</taxon>
        <taxon>Bacteroidota</taxon>
        <taxon>Flavobacteriia</taxon>
        <taxon>Flavobacteriales</taxon>
        <taxon>Flavobacteriaceae</taxon>
        <taxon>Flavobacterium</taxon>
    </lineage>
</organism>
<dbReference type="EMBL" id="JNCA01000025">
    <property type="protein sequence ID" value="KDN54249.1"/>
    <property type="molecule type" value="Genomic_DNA"/>
</dbReference>
<dbReference type="STRING" id="1492738.FEM21_26240"/>
<protein>
    <submittedName>
        <fullName evidence="1">Uncharacterized protein</fullName>
    </submittedName>
</protein>
<sequence>MKLKLTLLFVVFTTLVFSQTDDLHKISLKDKKDVALDYAFSVENVIDGRQFKHNIGTVQKGAFNRKVLADFETSLPEEFLSYFAVICPKKDNKPAIVVRINDLYVSELTRAFSETGYATVVIDVIEIKNGVSYVVGTYTASTESNGVDVTNKHDERLKSVIQQCLNDYVKTSEKDKTNIVYDSALITTVNEKTFSVPKKGVYLSYSDVFNDKPISDNNFEISNKNDKFYLINKKSNEKELNYYGFSDGDVFYINVSKYANSKYYAKTEIIADKYFIENVVYNQANANAMAAMFGLVGALIATSDTSVPMLIDCNTGQPSFLSKSEIKIMLGRYPELLKEYKKSDKTNSDIKNILTKYYKETKSL</sequence>
<dbReference type="RefSeq" id="WP_035661050.1">
    <property type="nucleotide sequence ID" value="NZ_JNCA01000025.1"/>
</dbReference>
<dbReference type="Pfam" id="PF20201">
    <property type="entry name" value="DUF6563"/>
    <property type="match status" value="1"/>
</dbReference>
<gene>
    <name evidence="1" type="ORF">FEM21_26240</name>
</gene>